<dbReference type="EMBL" id="JAGIXG020000036">
    <property type="protein sequence ID" value="KAI6780164.1"/>
    <property type="molecule type" value="Genomic_DNA"/>
</dbReference>
<proteinExistence type="inferred from homology"/>
<dbReference type="GO" id="GO:0000712">
    <property type="term" value="P:resolution of meiotic recombination intermediates"/>
    <property type="evidence" value="ECO:0007669"/>
    <property type="project" value="TreeGrafter"/>
</dbReference>
<dbReference type="GO" id="GO:0003677">
    <property type="term" value="F:DNA binding"/>
    <property type="evidence" value="ECO:0007669"/>
    <property type="project" value="UniProtKB-UniRule"/>
</dbReference>
<dbReference type="Gene3D" id="1.10.150.670">
    <property type="entry name" value="Crossover junction endonuclease EME1, DNA-binding domain"/>
    <property type="match status" value="1"/>
</dbReference>
<dbReference type="AlphaFoldDB" id="A0A9P9XZH2"/>
<comment type="similarity">
    <text evidence="3 14">Belongs to the XPF family.</text>
</comment>
<dbReference type="GO" id="GO:0005634">
    <property type="term" value="C:nucleus"/>
    <property type="evidence" value="ECO:0007669"/>
    <property type="project" value="UniProtKB-SubCell"/>
</dbReference>
<feature type="region of interest" description="Disordered" evidence="15">
    <location>
        <begin position="81"/>
        <end position="119"/>
    </location>
</feature>
<keyword evidence="5 14" id="KW-0479">Metal-binding</keyword>
<dbReference type="GO" id="GO:0031573">
    <property type="term" value="P:mitotic intra-S DNA damage checkpoint signaling"/>
    <property type="evidence" value="ECO:0007669"/>
    <property type="project" value="TreeGrafter"/>
</dbReference>
<keyword evidence="18" id="KW-1185">Reference proteome</keyword>
<dbReference type="GO" id="GO:0008821">
    <property type="term" value="F:crossover junction DNA endonuclease activity"/>
    <property type="evidence" value="ECO:0007669"/>
    <property type="project" value="UniProtKB-UniRule"/>
</dbReference>
<dbReference type="SMART" id="SM00891">
    <property type="entry name" value="ERCC4"/>
    <property type="match status" value="1"/>
</dbReference>
<dbReference type="InterPro" id="IPR036388">
    <property type="entry name" value="WH-like_DNA-bd_sf"/>
</dbReference>
<dbReference type="GO" id="GO:0006308">
    <property type="term" value="P:DNA catabolic process"/>
    <property type="evidence" value="ECO:0007669"/>
    <property type="project" value="UniProtKB-UniRule"/>
</dbReference>
<dbReference type="CDD" id="cd21036">
    <property type="entry name" value="WH_MUS81"/>
    <property type="match status" value="1"/>
</dbReference>
<keyword evidence="4 14" id="KW-0540">Nuclease</keyword>
<evidence type="ECO:0000256" key="15">
    <source>
        <dbReference type="SAM" id="MobiDB-lite"/>
    </source>
</evidence>
<keyword evidence="10 14" id="KW-0233">DNA recombination</keyword>
<dbReference type="SUPFAM" id="SSF47802">
    <property type="entry name" value="DNA polymerase beta, N-terminal domain-like"/>
    <property type="match status" value="1"/>
</dbReference>
<dbReference type="InterPro" id="IPR042530">
    <property type="entry name" value="EME1/EME2_C"/>
</dbReference>
<dbReference type="Pfam" id="PF21136">
    <property type="entry name" value="WHD_MUS81"/>
    <property type="match status" value="1"/>
</dbReference>
<evidence type="ECO:0000256" key="2">
    <source>
        <dbReference type="ARBA" id="ARBA00004123"/>
    </source>
</evidence>
<evidence type="ECO:0000256" key="11">
    <source>
        <dbReference type="ARBA" id="ARBA00023204"/>
    </source>
</evidence>
<dbReference type="SUPFAM" id="SSF52980">
    <property type="entry name" value="Restriction endonuclease-like"/>
    <property type="match status" value="1"/>
</dbReference>
<dbReference type="Pfam" id="PF02732">
    <property type="entry name" value="ERCC4"/>
    <property type="match status" value="1"/>
</dbReference>
<feature type="region of interest" description="Disordered" evidence="15">
    <location>
        <begin position="216"/>
        <end position="261"/>
    </location>
</feature>
<accession>A0A9P9XZH2</accession>
<reference evidence="17" key="1">
    <citation type="journal article" date="2021" name="J Fungi (Basel)">
        <title>Genomic and Metabolomic Analyses of the Marine Fungus Emericellopsis cladophorae: Insights into Saltwater Adaptability Mechanisms and Its Biosynthetic Potential.</title>
        <authorList>
            <person name="Goncalves M.F.M."/>
            <person name="Hilario S."/>
            <person name="Van de Peer Y."/>
            <person name="Esteves A.C."/>
            <person name="Alves A."/>
        </authorList>
    </citation>
    <scope>NUCLEOTIDE SEQUENCE</scope>
    <source>
        <strain evidence="17">MUM 19.33</strain>
    </source>
</reference>
<evidence type="ECO:0000313" key="18">
    <source>
        <dbReference type="Proteomes" id="UP001055219"/>
    </source>
</evidence>
<dbReference type="PANTHER" id="PTHR13451:SF0">
    <property type="entry name" value="CROSSOVER JUNCTION ENDONUCLEASE MUS81"/>
    <property type="match status" value="1"/>
</dbReference>
<dbReference type="InterPro" id="IPR033309">
    <property type="entry name" value="Mus81"/>
</dbReference>
<reference evidence="17" key="2">
    <citation type="submission" date="2022-07" db="EMBL/GenBank/DDBJ databases">
        <authorList>
            <person name="Goncalves M.F.M."/>
            <person name="Hilario S."/>
            <person name="Van De Peer Y."/>
            <person name="Esteves A.C."/>
            <person name="Alves A."/>
        </authorList>
    </citation>
    <scope>NUCLEOTIDE SEQUENCE</scope>
    <source>
        <strain evidence="17">MUM 19.33</strain>
    </source>
</reference>
<feature type="compositionally biased region" description="Basic and acidic residues" evidence="15">
    <location>
        <begin position="86"/>
        <end position="99"/>
    </location>
</feature>
<dbReference type="InterPro" id="IPR011335">
    <property type="entry name" value="Restrct_endonuc-II-like"/>
</dbReference>
<evidence type="ECO:0000256" key="3">
    <source>
        <dbReference type="ARBA" id="ARBA00010015"/>
    </source>
</evidence>
<dbReference type="InterPro" id="IPR027421">
    <property type="entry name" value="DNA_pol_lamdba_lyase_dom_sf"/>
</dbReference>
<comment type="subcellular location">
    <subcellularLocation>
        <location evidence="2 14">Nucleus</location>
    </subcellularLocation>
</comment>
<keyword evidence="9 14" id="KW-0460">Magnesium</keyword>
<evidence type="ECO:0000256" key="8">
    <source>
        <dbReference type="ARBA" id="ARBA00022801"/>
    </source>
</evidence>
<evidence type="ECO:0000313" key="17">
    <source>
        <dbReference type="EMBL" id="KAI6780164.1"/>
    </source>
</evidence>
<gene>
    <name evidence="17" type="ORF">J7T54_000070</name>
</gene>
<evidence type="ECO:0000256" key="12">
    <source>
        <dbReference type="ARBA" id="ARBA00023242"/>
    </source>
</evidence>
<dbReference type="InterPro" id="IPR047417">
    <property type="entry name" value="WHD_MUS81"/>
</dbReference>
<dbReference type="FunFam" id="1.10.10.10:FF:000307">
    <property type="entry name" value="Crossover junction endonuclease MUS81"/>
    <property type="match status" value="1"/>
</dbReference>
<keyword evidence="12 14" id="KW-0539">Nucleus</keyword>
<dbReference type="FunFam" id="3.40.50.10130:FF:000003">
    <property type="entry name" value="Crossover junction endonuclease MUS81"/>
    <property type="match status" value="1"/>
</dbReference>
<dbReference type="RefSeq" id="XP_051361020.1">
    <property type="nucleotide sequence ID" value="XM_051507818.1"/>
</dbReference>
<organism evidence="17 18">
    <name type="scientific">Emericellopsis cladophorae</name>
    <dbReference type="NCBI Taxonomy" id="2686198"/>
    <lineage>
        <taxon>Eukaryota</taxon>
        <taxon>Fungi</taxon>
        <taxon>Dikarya</taxon>
        <taxon>Ascomycota</taxon>
        <taxon>Pezizomycotina</taxon>
        <taxon>Sordariomycetes</taxon>
        <taxon>Hypocreomycetidae</taxon>
        <taxon>Hypocreales</taxon>
        <taxon>Bionectriaceae</taxon>
        <taxon>Emericellopsis</taxon>
    </lineage>
</organism>
<comment type="subunit">
    <text evidence="14">Interacts with EME1.</text>
</comment>
<evidence type="ECO:0000256" key="14">
    <source>
        <dbReference type="RuleBase" id="RU369042"/>
    </source>
</evidence>
<dbReference type="GO" id="GO:0000727">
    <property type="term" value="P:double-strand break repair via break-induced replication"/>
    <property type="evidence" value="ECO:0007669"/>
    <property type="project" value="UniProtKB-UniRule"/>
</dbReference>
<name>A0A9P9XZH2_9HYPO</name>
<keyword evidence="6 14" id="KW-0255">Endonuclease</keyword>
<dbReference type="GO" id="GO:0048257">
    <property type="term" value="F:3'-flap endonuclease activity"/>
    <property type="evidence" value="ECO:0007669"/>
    <property type="project" value="TreeGrafter"/>
</dbReference>
<evidence type="ECO:0000256" key="7">
    <source>
        <dbReference type="ARBA" id="ARBA00022763"/>
    </source>
</evidence>
<dbReference type="PANTHER" id="PTHR13451">
    <property type="entry name" value="CLASS II CROSSOVER JUNCTION ENDONUCLEASE MUS81"/>
    <property type="match status" value="1"/>
</dbReference>
<dbReference type="GO" id="GO:0046872">
    <property type="term" value="F:metal ion binding"/>
    <property type="evidence" value="ECO:0007669"/>
    <property type="project" value="UniProtKB-UniRule"/>
</dbReference>
<evidence type="ECO:0000259" key="16">
    <source>
        <dbReference type="SMART" id="SM00891"/>
    </source>
</evidence>
<evidence type="ECO:0000256" key="1">
    <source>
        <dbReference type="ARBA" id="ARBA00001946"/>
    </source>
</evidence>
<dbReference type="Gene3D" id="1.10.10.10">
    <property type="entry name" value="Winged helix-like DNA-binding domain superfamily/Winged helix DNA-binding domain"/>
    <property type="match status" value="1"/>
</dbReference>
<dbReference type="InterPro" id="IPR047416">
    <property type="entry name" value="XPF_nuclease_Mus81"/>
</dbReference>
<dbReference type="Gene3D" id="1.10.150.110">
    <property type="entry name" value="DNA polymerase beta, N-terminal domain-like"/>
    <property type="match status" value="1"/>
</dbReference>
<evidence type="ECO:0000256" key="10">
    <source>
        <dbReference type="ARBA" id="ARBA00023172"/>
    </source>
</evidence>
<keyword evidence="11 14" id="KW-0234">DNA repair</keyword>
<dbReference type="Gene3D" id="3.40.50.10130">
    <property type="match status" value="1"/>
</dbReference>
<comment type="cofactor">
    <cofactor evidence="1 14">
        <name>Mg(2+)</name>
        <dbReference type="ChEBI" id="CHEBI:18420"/>
    </cofactor>
</comment>
<evidence type="ECO:0000256" key="9">
    <source>
        <dbReference type="ARBA" id="ARBA00022842"/>
    </source>
</evidence>
<feature type="compositionally biased region" description="Basic and acidic residues" evidence="15">
    <location>
        <begin position="216"/>
        <end position="234"/>
    </location>
</feature>
<feature type="domain" description="ERCC4" evidence="16">
    <location>
        <begin position="296"/>
        <end position="402"/>
    </location>
</feature>
<dbReference type="GO" id="GO:0031297">
    <property type="term" value="P:replication fork processing"/>
    <property type="evidence" value="ECO:0007669"/>
    <property type="project" value="UniProtKB-ARBA"/>
</dbReference>
<dbReference type="Pfam" id="PF14716">
    <property type="entry name" value="HHH_8"/>
    <property type="match status" value="1"/>
</dbReference>
<keyword evidence="13" id="KW-0469">Meiosis</keyword>
<dbReference type="InterPro" id="IPR010996">
    <property type="entry name" value="HHH_MUS81"/>
</dbReference>
<evidence type="ECO:0000256" key="4">
    <source>
        <dbReference type="ARBA" id="ARBA00022722"/>
    </source>
</evidence>
<keyword evidence="7 14" id="KW-0227">DNA damage</keyword>
<sequence length="586" mass="66016">MMADSSEVPNPQFLAWVEEWVNSAKERSAHSLTTYNRAYHSLKACPIRFEHPAELEQLKGFGPKLCARLTEKLQAHCKDNGTVMPEHPKAKKAAEKARQVQEQGDGEPVAKKPKKARAPKPYVPAYRSGAYALVLGLSTLDEDSLAGMTKAELIEVAEPHCDASFTAPSDPTKFYTAWNSMKTLIQKELVFERGRPLRRYALTDDGWEVARRTKKTKEFSKDNESLPQRARDESVMEPEPATAVQQAPSAPPDMFEPTEPSSSYQNIVAEGQVISSDNALPSFLPVRIPPGSFSVKLLLDIREVRAKTDRDYMQQELAKLGVPPIMRALELGDAQWIAKCHDPELLSRHGLQGDEIVLDWIVERKRLDDLLSSIKDGRFHEQKFRLNRSGVKKVIYIIEQIAMDLTEQQADSINTAIASTQVSNGYFVKRTEKMDDSIRYLAKMTSILKKIYEKKPINIIPTQIITARNYLPLLGYLRRKEPTLSYHVTYPAFASLASKSDMMTLKDIFLKMLMTTKGVTGERALAIQERWKTPHDFAKAFEACGTGAAGQKRKREFLHREMGDMVASKAVGKELSSKIAEVWSDM</sequence>
<evidence type="ECO:0000256" key="6">
    <source>
        <dbReference type="ARBA" id="ARBA00022759"/>
    </source>
</evidence>
<dbReference type="GO" id="GO:0048476">
    <property type="term" value="C:Holliday junction resolvase complex"/>
    <property type="evidence" value="ECO:0007669"/>
    <property type="project" value="UniProtKB-UniRule"/>
</dbReference>
<comment type="caution">
    <text evidence="17">The sequence shown here is derived from an EMBL/GenBank/DDBJ whole genome shotgun (WGS) entry which is preliminary data.</text>
</comment>
<dbReference type="EC" id="3.1.22.-" evidence="14"/>
<dbReference type="Proteomes" id="UP001055219">
    <property type="component" value="Unassembled WGS sequence"/>
</dbReference>
<dbReference type="OrthoDB" id="5963188at2759"/>
<evidence type="ECO:0000256" key="13">
    <source>
        <dbReference type="ARBA" id="ARBA00023254"/>
    </source>
</evidence>
<dbReference type="GeneID" id="75826592"/>
<dbReference type="CDD" id="cd20074">
    <property type="entry name" value="XPF_nuclease_Mus81"/>
    <property type="match status" value="1"/>
</dbReference>
<dbReference type="InterPro" id="IPR006166">
    <property type="entry name" value="ERCC4_domain"/>
</dbReference>
<comment type="function">
    <text evidence="14">Interacts with EME1 to form a DNA structure-specific endonuclease with substrate preference for branched DNA structures with a 5'-end at the branch nick. Typical substrates include 3'-flap structures, D-loops, replication forks and nicked Holliday junctions. May be required in mitosis for the processing of stalled or collapsed replication fork intermediates. May be required in meiosis for the repair of meiosis-specific double strand breaks subsequent to single-end invasion (SEI).</text>
</comment>
<keyword evidence="8 14" id="KW-0378">Hydrolase</keyword>
<evidence type="ECO:0000256" key="5">
    <source>
        <dbReference type="ARBA" id="ARBA00022723"/>
    </source>
</evidence>
<dbReference type="FunFam" id="1.10.150.110:FF:000001">
    <property type="entry name" value="Putative Crossover junction endonuclease MUS81"/>
    <property type="match status" value="1"/>
</dbReference>
<protein>
    <recommendedName>
        <fullName evidence="14">Crossover junction endonuclease MUS81</fullName>
        <ecNumber evidence="14">3.1.22.-</ecNumber>
    </recommendedName>
</protein>